<dbReference type="EMBL" id="OY731402">
    <property type="protein sequence ID" value="CAJ1957878.1"/>
    <property type="molecule type" value="Genomic_DNA"/>
</dbReference>
<gene>
    <name evidence="2" type="ORF">AYBTSS11_LOCUS17441</name>
</gene>
<evidence type="ECO:0000256" key="1">
    <source>
        <dbReference type="SAM" id="Phobius"/>
    </source>
</evidence>
<accession>A0AA86SNG6</accession>
<dbReference type="AlphaFoldDB" id="A0AA86SNG6"/>
<feature type="non-terminal residue" evidence="2">
    <location>
        <position position="1"/>
    </location>
</feature>
<keyword evidence="3" id="KW-1185">Reference proteome</keyword>
<feature type="transmembrane region" description="Helical" evidence="1">
    <location>
        <begin position="51"/>
        <end position="69"/>
    </location>
</feature>
<keyword evidence="1" id="KW-0812">Transmembrane</keyword>
<protein>
    <submittedName>
        <fullName evidence="2">Uncharacterized protein</fullName>
    </submittedName>
</protein>
<evidence type="ECO:0000313" key="3">
    <source>
        <dbReference type="Proteomes" id="UP001189624"/>
    </source>
</evidence>
<dbReference type="Proteomes" id="UP001189624">
    <property type="component" value="Chromosome 5"/>
</dbReference>
<evidence type="ECO:0000313" key="2">
    <source>
        <dbReference type="EMBL" id="CAJ1957878.1"/>
    </source>
</evidence>
<sequence length="76" mass="8602">KSSTNGRGENDKGTNDRGASTLWRCLSLDIFRVQKTEHCFLNQIKKMKSPFGFPVLVLVLFIASGKLWLSQIEDTE</sequence>
<proteinExistence type="predicted"/>
<name>A0AA86SNG6_9FABA</name>
<keyword evidence="1" id="KW-1133">Transmembrane helix</keyword>
<keyword evidence="1" id="KW-0472">Membrane</keyword>
<reference evidence="2" key="1">
    <citation type="submission" date="2023-10" db="EMBL/GenBank/DDBJ databases">
        <authorList>
            <person name="Domelevo Entfellner J.-B."/>
        </authorList>
    </citation>
    <scope>NUCLEOTIDE SEQUENCE</scope>
</reference>
<organism evidence="2 3">
    <name type="scientific">Sphenostylis stenocarpa</name>
    <dbReference type="NCBI Taxonomy" id="92480"/>
    <lineage>
        <taxon>Eukaryota</taxon>
        <taxon>Viridiplantae</taxon>
        <taxon>Streptophyta</taxon>
        <taxon>Embryophyta</taxon>
        <taxon>Tracheophyta</taxon>
        <taxon>Spermatophyta</taxon>
        <taxon>Magnoliopsida</taxon>
        <taxon>eudicotyledons</taxon>
        <taxon>Gunneridae</taxon>
        <taxon>Pentapetalae</taxon>
        <taxon>rosids</taxon>
        <taxon>fabids</taxon>
        <taxon>Fabales</taxon>
        <taxon>Fabaceae</taxon>
        <taxon>Papilionoideae</taxon>
        <taxon>50 kb inversion clade</taxon>
        <taxon>NPAAA clade</taxon>
        <taxon>indigoferoid/millettioid clade</taxon>
        <taxon>Phaseoleae</taxon>
        <taxon>Sphenostylis</taxon>
    </lineage>
</organism>
<dbReference type="Gramene" id="rna-AYBTSS11_LOCUS17441">
    <property type="protein sequence ID" value="CAJ1957878.1"/>
    <property type="gene ID" value="gene-AYBTSS11_LOCUS17441"/>
</dbReference>